<feature type="chain" id="PRO_5002434324" evidence="1">
    <location>
        <begin position="21"/>
        <end position="38"/>
    </location>
</feature>
<dbReference type="AlphaFoldDB" id="A0A0E9W7I3"/>
<protein>
    <submittedName>
        <fullName evidence="2">Uncharacterized protein</fullName>
    </submittedName>
</protein>
<proteinExistence type="predicted"/>
<evidence type="ECO:0000256" key="1">
    <source>
        <dbReference type="SAM" id="SignalP"/>
    </source>
</evidence>
<feature type="signal peptide" evidence="1">
    <location>
        <begin position="1"/>
        <end position="20"/>
    </location>
</feature>
<evidence type="ECO:0000313" key="2">
    <source>
        <dbReference type="EMBL" id="JAH85438.1"/>
    </source>
</evidence>
<name>A0A0E9W7I3_ANGAN</name>
<keyword evidence="1" id="KW-0732">Signal</keyword>
<reference evidence="2" key="1">
    <citation type="submission" date="2014-11" db="EMBL/GenBank/DDBJ databases">
        <authorList>
            <person name="Amaro Gonzalez C."/>
        </authorList>
    </citation>
    <scope>NUCLEOTIDE SEQUENCE</scope>
</reference>
<reference evidence="2" key="2">
    <citation type="journal article" date="2015" name="Fish Shellfish Immunol.">
        <title>Early steps in the European eel (Anguilla anguilla)-Vibrio vulnificus interaction in the gills: Role of the RtxA13 toxin.</title>
        <authorList>
            <person name="Callol A."/>
            <person name="Pajuelo D."/>
            <person name="Ebbesson L."/>
            <person name="Teles M."/>
            <person name="MacKenzie S."/>
            <person name="Amaro C."/>
        </authorList>
    </citation>
    <scope>NUCLEOTIDE SEQUENCE</scope>
</reference>
<sequence length="38" mass="4498">MIIIIIIMFLMPCPFSPLFCSVLCRYETKTSGLWREML</sequence>
<dbReference type="EMBL" id="GBXM01023139">
    <property type="protein sequence ID" value="JAH85438.1"/>
    <property type="molecule type" value="Transcribed_RNA"/>
</dbReference>
<organism evidence="2">
    <name type="scientific">Anguilla anguilla</name>
    <name type="common">European freshwater eel</name>
    <name type="synonym">Muraena anguilla</name>
    <dbReference type="NCBI Taxonomy" id="7936"/>
    <lineage>
        <taxon>Eukaryota</taxon>
        <taxon>Metazoa</taxon>
        <taxon>Chordata</taxon>
        <taxon>Craniata</taxon>
        <taxon>Vertebrata</taxon>
        <taxon>Euteleostomi</taxon>
        <taxon>Actinopterygii</taxon>
        <taxon>Neopterygii</taxon>
        <taxon>Teleostei</taxon>
        <taxon>Anguilliformes</taxon>
        <taxon>Anguillidae</taxon>
        <taxon>Anguilla</taxon>
    </lineage>
</organism>
<accession>A0A0E9W7I3</accession>